<evidence type="ECO:0000313" key="2">
    <source>
        <dbReference type="EMBL" id="VAW18628.1"/>
    </source>
</evidence>
<proteinExistence type="predicted"/>
<dbReference type="EMBL" id="UOEO01000092">
    <property type="protein sequence ID" value="VAW18628.1"/>
    <property type="molecule type" value="Genomic_DNA"/>
</dbReference>
<reference evidence="2" key="1">
    <citation type="submission" date="2018-06" db="EMBL/GenBank/DDBJ databases">
        <authorList>
            <person name="Zhirakovskaya E."/>
        </authorList>
    </citation>
    <scope>NUCLEOTIDE SEQUENCE</scope>
</reference>
<accession>A0A3B0TKT0</accession>
<feature type="compositionally biased region" description="Basic and acidic residues" evidence="1">
    <location>
        <begin position="133"/>
        <end position="146"/>
    </location>
</feature>
<dbReference type="AlphaFoldDB" id="A0A3B0TKT0"/>
<evidence type="ECO:0000256" key="1">
    <source>
        <dbReference type="SAM" id="MobiDB-lite"/>
    </source>
</evidence>
<organism evidence="2">
    <name type="scientific">hydrothermal vent metagenome</name>
    <dbReference type="NCBI Taxonomy" id="652676"/>
    <lineage>
        <taxon>unclassified sequences</taxon>
        <taxon>metagenomes</taxon>
        <taxon>ecological metagenomes</taxon>
    </lineage>
</organism>
<sequence>MALHCCFVTLFLAMTKREYRPLPPHCPGFNPPPRFLCTVPGLTRDLALKEAGKGAGFISPLVMLGLDPGIHLDFTHAATPMDPRVKPEGDDWNDLNEVKWDFSSPPPLRAQGLGRGPSCYSPSPLVGEGRGGGQKERGTAKRREEYCPTLYA</sequence>
<gene>
    <name evidence="2" type="ORF">MNBD_ALPHA12-1125</name>
</gene>
<name>A0A3B0TKT0_9ZZZZ</name>
<feature type="region of interest" description="Disordered" evidence="1">
    <location>
        <begin position="103"/>
        <end position="152"/>
    </location>
</feature>
<protein>
    <submittedName>
        <fullName evidence="2">Uncharacterized protein</fullName>
    </submittedName>
</protein>